<dbReference type="GO" id="GO:0005886">
    <property type="term" value="C:plasma membrane"/>
    <property type="evidence" value="ECO:0007669"/>
    <property type="project" value="UniProtKB-SubCell"/>
</dbReference>
<organism evidence="9 10">
    <name type="scientific">Microbacterium lemovicicum</name>
    <dbReference type="NCBI Taxonomy" id="1072463"/>
    <lineage>
        <taxon>Bacteria</taxon>
        <taxon>Bacillati</taxon>
        <taxon>Actinomycetota</taxon>
        <taxon>Actinomycetes</taxon>
        <taxon>Micrococcales</taxon>
        <taxon>Microbacteriaceae</taxon>
        <taxon>Microbacterium</taxon>
    </lineage>
</organism>
<evidence type="ECO:0000256" key="6">
    <source>
        <dbReference type="ARBA" id="ARBA00022989"/>
    </source>
</evidence>
<evidence type="ECO:0000256" key="1">
    <source>
        <dbReference type="ARBA" id="ARBA00004651"/>
    </source>
</evidence>
<dbReference type="InterPro" id="IPR000522">
    <property type="entry name" value="ABC_transptr_permease_BtuC"/>
</dbReference>
<keyword evidence="7 8" id="KW-0472">Membrane</keyword>
<dbReference type="GO" id="GO:0033214">
    <property type="term" value="P:siderophore-iron import into cell"/>
    <property type="evidence" value="ECO:0007669"/>
    <property type="project" value="TreeGrafter"/>
</dbReference>
<protein>
    <submittedName>
        <fullName evidence="9">Ferric enterobactin transport system permease protein FepD</fullName>
    </submittedName>
</protein>
<dbReference type="Pfam" id="PF01032">
    <property type="entry name" value="FecCD"/>
    <property type="match status" value="1"/>
</dbReference>
<feature type="transmembrane region" description="Helical" evidence="8">
    <location>
        <begin position="95"/>
        <end position="116"/>
    </location>
</feature>
<reference evidence="9 10" key="1">
    <citation type="submission" date="2018-08" db="EMBL/GenBank/DDBJ databases">
        <title>Microbacterium lemovicicum sp. nov., a bacterium isolated from a natural uranium-rich soil.</title>
        <authorList>
            <person name="ORTET P."/>
        </authorList>
    </citation>
    <scope>NUCLEOTIDE SEQUENCE [LARGE SCALE GENOMIC DNA]</scope>
    <source>
        <strain evidence="9 10">Viu22</strain>
    </source>
</reference>
<dbReference type="RefSeq" id="WP_127095319.1">
    <property type="nucleotide sequence ID" value="NZ_CP031423.1"/>
</dbReference>
<feature type="transmembrane region" description="Helical" evidence="8">
    <location>
        <begin position="311"/>
        <end position="330"/>
    </location>
</feature>
<keyword evidence="3" id="KW-0813">Transport</keyword>
<dbReference type="InterPro" id="IPR037294">
    <property type="entry name" value="ABC_BtuC-like"/>
</dbReference>
<evidence type="ECO:0000256" key="2">
    <source>
        <dbReference type="ARBA" id="ARBA00007935"/>
    </source>
</evidence>
<feature type="transmembrane region" description="Helical" evidence="8">
    <location>
        <begin position="153"/>
        <end position="177"/>
    </location>
</feature>
<evidence type="ECO:0000256" key="5">
    <source>
        <dbReference type="ARBA" id="ARBA00022692"/>
    </source>
</evidence>
<feature type="transmembrane region" description="Helical" evidence="8">
    <location>
        <begin position="197"/>
        <end position="214"/>
    </location>
</feature>
<dbReference type="SUPFAM" id="SSF81345">
    <property type="entry name" value="ABC transporter involved in vitamin B12 uptake, BtuC"/>
    <property type="match status" value="1"/>
</dbReference>
<dbReference type="Gene3D" id="1.10.3470.10">
    <property type="entry name" value="ABC transporter involved in vitamin B12 uptake, BtuC"/>
    <property type="match status" value="1"/>
</dbReference>
<sequence>MIQRARTRRARVVFLAAVLVLLVMIVASLALGARAIAPGVIVDAFLRPDPALADHVVVLSQRVPRTIIGVVAGAALALAGTLMQGLTRNPLADPGLLGINAGASVAVLVAITVLGITNPGGFVWFAFGGAAVAAAAVAVIGSRGPDGGNPAKLALTGAAVTAGLTAVTMLVLTTSTLAFDTFRYWSVGGLTSRGLDAVVAVLLPLLVGAVIAFSSGRGLDLIALGESTAAGLGHNVARTRSLGIVATVLLCGGATAIAGPIVFLGLLVPHALRALVGDDYRRLLLIGAPVGAAVLLLADVIGRFIGSPGEIQAGVVVAFVGAPVLIALVLRKKQVAL</sequence>
<evidence type="ECO:0000256" key="8">
    <source>
        <dbReference type="SAM" id="Phobius"/>
    </source>
</evidence>
<gene>
    <name evidence="9" type="primary">fepD_1</name>
    <name evidence="9" type="ORF">CVS47_01250</name>
</gene>
<keyword evidence="5 8" id="KW-0812">Transmembrane</keyword>
<dbReference type="Proteomes" id="UP000276888">
    <property type="component" value="Chromosome"/>
</dbReference>
<keyword evidence="6 8" id="KW-1133">Transmembrane helix</keyword>
<accession>A0A3Q9IY53</accession>
<comment type="similarity">
    <text evidence="2">Belongs to the binding-protein-dependent transport system permease family. FecCD subfamily.</text>
</comment>
<feature type="transmembrane region" description="Helical" evidence="8">
    <location>
        <begin position="243"/>
        <end position="271"/>
    </location>
</feature>
<name>A0A3Q9IY53_9MICO</name>
<dbReference type="KEGG" id="mlv:CVS47_01250"/>
<dbReference type="GO" id="GO:0022857">
    <property type="term" value="F:transmembrane transporter activity"/>
    <property type="evidence" value="ECO:0007669"/>
    <property type="project" value="InterPro"/>
</dbReference>
<keyword evidence="4" id="KW-1003">Cell membrane</keyword>
<dbReference type="PANTHER" id="PTHR30472:SF1">
    <property type="entry name" value="FE(3+) DICITRATE TRANSPORT SYSTEM PERMEASE PROTEIN FECC-RELATED"/>
    <property type="match status" value="1"/>
</dbReference>
<proteinExistence type="inferred from homology"/>
<dbReference type="FunFam" id="1.10.3470.10:FF:000001">
    <property type="entry name" value="Vitamin B12 ABC transporter permease BtuC"/>
    <property type="match status" value="1"/>
</dbReference>
<dbReference type="PANTHER" id="PTHR30472">
    <property type="entry name" value="FERRIC ENTEROBACTIN TRANSPORT SYSTEM PERMEASE PROTEIN"/>
    <property type="match status" value="1"/>
</dbReference>
<comment type="subcellular location">
    <subcellularLocation>
        <location evidence="1">Cell membrane</location>
        <topology evidence="1">Multi-pass membrane protein</topology>
    </subcellularLocation>
</comment>
<keyword evidence="10" id="KW-1185">Reference proteome</keyword>
<feature type="transmembrane region" description="Helical" evidence="8">
    <location>
        <begin position="66"/>
        <end position="83"/>
    </location>
</feature>
<evidence type="ECO:0000256" key="4">
    <source>
        <dbReference type="ARBA" id="ARBA00022475"/>
    </source>
</evidence>
<evidence type="ECO:0000256" key="7">
    <source>
        <dbReference type="ARBA" id="ARBA00023136"/>
    </source>
</evidence>
<evidence type="ECO:0000256" key="3">
    <source>
        <dbReference type="ARBA" id="ARBA00022448"/>
    </source>
</evidence>
<evidence type="ECO:0000313" key="9">
    <source>
        <dbReference type="EMBL" id="AZS36643.1"/>
    </source>
</evidence>
<dbReference type="CDD" id="cd06550">
    <property type="entry name" value="TM_ABC_iron-siderophores_like"/>
    <property type="match status" value="1"/>
</dbReference>
<evidence type="ECO:0000313" key="10">
    <source>
        <dbReference type="Proteomes" id="UP000276888"/>
    </source>
</evidence>
<dbReference type="AlphaFoldDB" id="A0A3Q9IY53"/>
<dbReference type="OrthoDB" id="9782305at2"/>
<feature type="transmembrane region" description="Helical" evidence="8">
    <location>
        <begin position="283"/>
        <end position="305"/>
    </location>
</feature>
<dbReference type="EMBL" id="CP031423">
    <property type="protein sequence ID" value="AZS36643.1"/>
    <property type="molecule type" value="Genomic_DNA"/>
</dbReference>
<feature type="transmembrane region" description="Helical" evidence="8">
    <location>
        <begin position="122"/>
        <end position="141"/>
    </location>
</feature>